<reference evidence="1" key="2">
    <citation type="journal article" date="2015" name="Data Brief">
        <title>Shoot transcriptome of the giant reed, Arundo donax.</title>
        <authorList>
            <person name="Barrero R.A."/>
            <person name="Guerrero F.D."/>
            <person name="Moolhuijzen P."/>
            <person name="Goolsby J.A."/>
            <person name="Tidwell J."/>
            <person name="Bellgard S.E."/>
            <person name="Bellgard M.I."/>
        </authorList>
    </citation>
    <scope>NUCLEOTIDE SEQUENCE</scope>
    <source>
        <tissue evidence="1">Shoot tissue taken approximately 20 cm above the soil surface</tissue>
    </source>
</reference>
<name>A0A0A9BT21_ARUDO</name>
<accession>A0A0A9BT21</accession>
<organism evidence="1">
    <name type="scientific">Arundo donax</name>
    <name type="common">Giant reed</name>
    <name type="synonym">Donax arundinaceus</name>
    <dbReference type="NCBI Taxonomy" id="35708"/>
    <lineage>
        <taxon>Eukaryota</taxon>
        <taxon>Viridiplantae</taxon>
        <taxon>Streptophyta</taxon>
        <taxon>Embryophyta</taxon>
        <taxon>Tracheophyta</taxon>
        <taxon>Spermatophyta</taxon>
        <taxon>Magnoliopsida</taxon>
        <taxon>Liliopsida</taxon>
        <taxon>Poales</taxon>
        <taxon>Poaceae</taxon>
        <taxon>PACMAD clade</taxon>
        <taxon>Arundinoideae</taxon>
        <taxon>Arundineae</taxon>
        <taxon>Arundo</taxon>
    </lineage>
</organism>
<proteinExistence type="predicted"/>
<protein>
    <submittedName>
        <fullName evidence="1">Uncharacterized protein</fullName>
    </submittedName>
</protein>
<dbReference type="EMBL" id="GBRH01235473">
    <property type="protein sequence ID" value="JAD62422.1"/>
    <property type="molecule type" value="Transcribed_RNA"/>
</dbReference>
<reference evidence="1" key="1">
    <citation type="submission" date="2014-09" db="EMBL/GenBank/DDBJ databases">
        <authorList>
            <person name="Magalhaes I.L.F."/>
            <person name="Oliveira U."/>
            <person name="Santos F.R."/>
            <person name="Vidigal T.H.D.A."/>
            <person name="Brescovit A.D."/>
            <person name="Santos A.J."/>
        </authorList>
    </citation>
    <scope>NUCLEOTIDE SEQUENCE</scope>
    <source>
        <tissue evidence="1">Shoot tissue taken approximately 20 cm above the soil surface</tissue>
    </source>
</reference>
<sequence length="20" mass="2447">MGMLQYYTNTHLTRSKYILL</sequence>
<dbReference type="AlphaFoldDB" id="A0A0A9BT21"/>
<evidence type="ECO:0000313" key="1">
    <source>
        <dbReference type="EMBL" id="JAD62422.1"/>
    </source>
</evidence>